<dbReference type="Proteomes" id="UP001294412">
    <property type="component" value="Unassembled WGS sequence"/>
</dbReference>
<dbReference type="PANTHER" id="PTHR42978">
    <property type="entry name" value="QUORUM-QUENCHING LACTONASE YTNP-RELATED-RELATED"/>
    <property type="match status" value="1"/>
</dbReference>
<dbReference type="InterPro" id="IPR051013">
    <property type="entry name" value="MBL_superfamily_lactonases"/>
</dbReference>
<reference evidence="7 8" key="1">
    <citation type="submission" date="2023-12" db="EMBL/GenBank/DDBJ databases">
        <title>Description of Novel Strain Fulvimarina sp. 2208YS6-2-32 isolated from Uroteuthis (Photololigo) edulis.</title>
        <authorList>
            <person name="Park J.-S."/>
        </authorList>
    </citation>
    <scope>NUCLEOTIDE SEQUENCE [LARGE SCALE GENOMIC DNA]</scope>
    <source>
        <strain evidence="7 8">2208YS6-2-32</strain>
    </source>
</reference>
<evidence type="ECO:0000313" key="7">
    <source>
        <dbReference type="EMBL" id="MDY8109357.1"/>
    </source>
</evidence>
<evidence type="ECO:0000256" key="2">
    <source>
        <dbReference type="ARBA" id="ARBA00022723"/>
    </source>
</evidence>
<dbReference type="PROSITE" id="PS51318">
    <property type="entry name" value="TAT"/>
    <property type="match status" value="1"/>
</dbReference>
<evidence type="ECO:0000313" key="8">
    <source>
        <dbReference type="Proteomes" id="UP001294412"/>
    </source>
</evidence>
<keyword evidence="3" id="KW-0378">Hydrolase</keyword>
<gene>
    <name evidence="7" type="ORF">U0C82_09410</name>
</gene>
<comment type="similarity">
    <text evidence="1">Belongs to the metallo-beta-lactamase superfamily.</text>
</comment>
<evidence type="ECO:0000256" key="3">
    <source>
        <dbReference type="ARBA" id="ARBA00022801"/>
    </source>
</evidence>
<dbReference type="InterPro" id="IPR001279">
    <property type="entry name" value="Metallo-B-lactamas"/>
</dbReference>
<dbReference type="InterPro" id="IPR036866">
    <property type="entry name" value="RibonucZ/Hydroxyglut_hydro"/>
</dbReference>
<dbReference type="PANTHER" id="PTHR42978:SF6">
    <property type="entry name" value="QUORUM-QUENCHING LACTONASE YTNP-RELATED"/>
    <property type="match status" value="1"/>
</dbReference>
<dbReference type="CDD" id="cd07720">
    <property type="entry name" value="OPHC2-like_MBL-fold"/>
    <property type="match status" value="1"/>
</dbReference>
<keyword evidence="5" id="KW-0732">Signal</keyword>
<name>A0ABU5I1Y4_9HYPH</name>
<feature type="signal peptide" evidence="5">
    <location>
        <begin position="1"/>
        <end position="37"/>
    </location>
</feature>
<evidence type="ECO:0000256" key="1">
    <source>
        <dbReference type="ARBA" id="ARBA00007749"/>
    </source>
</evidence>
<keyword evidence="2" id="KW-0479">Metal-binding</keyword>
<dbReference type="EMBL" id="JAXLPB010000002">
    <property type="protein sequence ID" value="MDY8109357.1"/>
    <property type="molecule type" value="Genomic_DNA"/>
</dbReference>
<comment type="caution">
    <text evidence="7">The sequence shown here is derived from an EMBL/GenBank/DDBJ whole genome shotgun (WGS) entry which is preliminary data.</text>
</comment>
<dbReference type="RefSeq" id="WP_322186797.1">
    <property type="nucleotide sequence ID" value="NZ_JAXLPB010000002.1"/>
</dbReference>
<dbReference type="InterPro" id="IPR006311">
    <property type="entry name" value="TAT_signal"/>
</dbReference>
<keyword evidence="4" id="KW-0862">Zinc</keyword>
<dbReference type="Pfam" id="PF00753">
    <property type="entry name" value="Lactamase_B"/>
    <property type="match status" value="1"/>
</dbReference>
<dbReference type="SUPFAM" id="SSF56281">
    <property type="entry name" value="Metallo-hydrolase/oxidoreductase"/>
    <property type="match status" value="1"/>
</dbReference>
<keyword evidence="8" id="KW-1185">Reference proteome</keyword>
<dbReference type="SMART" id="SM00849">
    <property type="entry name" value="Lactamase_B"/>
    <property type="match status" value="1"/>
</dbReference>
<evidence type="ECO:0000256" key="5">
    <source>
        <dbReference type="SAM" id="SignalP"/>
    </source>
</evidence>
<proteinExistence type="inferred from homology"/>
<evidence type="ECO:0000256" key="4">
    <source>
        <dbReference type="ARBA" id="ARBA00022833"/>
    </source>
</evidence>
<organism evidence="7 8">
    <name type="scientific">Fulvimarina uroteuthidis</name>
    <dbReference type="NCBI Taxonomy" id="3098149"/>
    <lineage>
        <taxon>Bacteria</taxon>
        <taxon>Pseudomonadati</taxon>
        <taxon>Pseudomonadota</taxon>
        <taxon>Alphaproteobacteria</taxon>
        <taxon>Hyphomicrobiales</taxon>
        <taxon>Aurantimonadaceae</taxon>
        <taxon>Fulvimarina</taxon>
    </lineage>
</organism>
<sequence length="354" mass="38087">MTDRQTEASTRLTRRQALAAGSTLGLAAAGLSVSARAQDASDTDAVADAEADTNRAMMDTPGWARFDLGAARVTTVLDGERPGDGPHPTFGMDQEASAMAALMRANYLPETRIVSTFAPTLVELDDNLVLFDTGFGESGRENGLGKLVERMATAGYGTDAVTIVVLTHFHGDHIQGLVRQDGTPVFPNARYVGGQAEWDYWTSQEAASGPQAGNAELVAKLLVPLKDRFTFVSDGEAVVTGITAIAAPGHTPGHMIFEIASQGQRLMLTADTANHFVASLQRPQWHVRFDIDKERAAETRERVFGRIADERIPFIGYHMPFPAVGYVERMADGGFRYIPESYQLAVANEAAGGE</sequence>
<evidence type="ECO:0000259" key="6">
    <source>
        <dbReference type="SMART" id="SM00849"/>
    </source>
</evidence>
<feature type="chain" id="PRO_5045688881" evidence="5">
    <location>
        <begin position="38"/>
        <end position="354"/>
    </location>
</feature>
<protein>
    <submittedName>
        <fullName evidence="7">MBL fold metallo-hydrolase</fullName>
    </submittedName>
</protein>
<dbReference type="Gene3D" id="3.60.15.10">
    <property type="entry name" value="Ribonuclease Z/Hydroxyacylglutathione hydrolase-like"/>
    <property type="match status" value="1"/>
</dbReference>
<accession>A0ABU5I1Y4</accession>
<feature type="domain" description="Metallo-beta-lactamase" evidence="6">
    <location>
        <begin position="116"/>
        <end position="318"/>
    </location>
</feature>